<protein>
    <submittedName>
        <fullName evidence="2">Uncharacterized protein</fullName>
    </submittedName>
</protein>
<feature type="compositionally biased region" description="Basic and acidic residues" evidence="1">
    <location>
        <begin position="56"/>
        <end position="73"/>
    </location>
</feature>
<organism evidence="2 3">
    <name type="scientific">Linum trigynum</name>
    <dbReference type="NCBI Taxonomy" id="586398"/>
    <lineage>
        <taxon>Eukaryota</taxon>
        <taxon>Viridiplantae</taxon>
        <taxon>Streptophyta</taxon>
        <taxon>Embryophyta</taxon>
        <taxon>Tracheophyta</taxon>
        <taxon>Spermatophyta</taxon>
        <taxon>Magnoliopsida</taxon>
        <taxon>eudicotyledons</taxon>
        <taxon>Gunneridae</taxon>
        <taxon>Pentapetalae</taxon>
        <taxon>rosids</taxon>
        <taxon>fabids</taxon>
        <taxon>Malpighiales</taxon>
        <taxon>Linaceae</taxon>
        <taxon>Linum</taxon>
    </lineage>
</organism>
<feature type="region of interest" description="Disordered" evidence="1">
    <location>
        <begin position="1"/>
        <end position="73"/>
    </location>
</feature>
<evidence type="ECO:0000256" key="1">
    <source>
        <dbReference type="SAM" id="MobiDB-lite"/>
    </source>
</evidence>
<gene>
    <name evidence="2" type="ORF">LTRI10_LOCUS48954</name>
</gene>
<dbReference type="EMBL" id="OZ034821">
    <property type="protein sequence ID" value="CAL1409456.1"/>
    <property type="molecule type" value="Genomic_DNA"/>
</dbReference>
<feature type="compositionally biased region" description="Low complexity" evidence="1">
    <location>
        <begin position="1"/>
        <end position="16"/>
    </location>
</feature>
<keyword evidence="3" id="KW-1185">Reference proteome</keyword>
<feature type="compositionally biased region" description="Pro residues" evidence="1">
    <location>
        <begin position="17"/>
        <end position="26"/>
    </location>
</feature>
<name>A0AAV2GG65_9ROSI</name>
<sequence>MASLPPLSLPPMASLPYPSPSPPPQLSAPLPAASYVEHQKETATSAPRSPACRRRHDQERRQRQEGDGSDRGG</sequence>
<dbReference type="AlphaFoldDB" id="A0AAV2GG65"/>
<reference evidence="2 3" key="1">
    <citation type="submission" date="2024-04" db="EMBL/GenBank/DDBJ databases">
        <authorList>
            <person name="Fracassetti M."/>
        </authorList>
    </citation>
    <scope>NUCLEOTIDE SEQUENCE [LARGE SCALE GENOMIC DNA]</scope>
</reference>
<proteinExistence type="predicted"/>
<evidence type="ECO:0000313" key="2">
    <source>
        <dbReference type="EMBL" id="CAL1409456.1"/>
    </source>
</evidence>
<evidence type="ECO:0000313" key="3">
    <source>
        <dbReference type="Proteomes" id="UP001497516"/>
    </source>
</evidence>
<dbReference type="Proteomes" id="UP001497516">
    <property type="component" value="Chromosome 8"/>
</dbReference>
<accession>A0AAV2GG65</accession>